<proteinExistence type="inferred from homology"/>
<organism evidence="7">
    <name type="scientific">marine sediment metagenome</name>
    <dbReference type="NCBI Taxonomy" id="412755"/>
    <lineage>
        <taxon>unclassified sequences</taxon>
        <taxon>metagenomes</taxon>
        <taxon>ecological metagenomes</taxon>
    </lineage>
</organism>
<evidence type="ECO:0000256" key="5">
    <source>
        <dbReference type="ARBA" id="ARBA00022898"/>
    </source>
</evidence>
<feature type="non-terminal residue" evidence="7">
    <location>
        <position position="255"/>
    </location>
</feature>
<keyword evidence="5" id="KW-0663">Pyridoxal phosphate</keyword>
<dbReference type="GO" id="GO:0006520">
    <property type="term" value="P:amino acid metabolic process"/>
    <property type="evidence" value="ECO:0007669"/>
    <property type="project" value="InterPro"/>
</dbReference>
<name>X1IFR2_9ZZZZ</name>
<evidence type="ECO:0000256" key="1">
    <source>
        <dbReference type="ARBA" id="ARBA00001933"/>
    </source>
</evidence>
<dbReference type="InterPro" id="IPR015424">
    <property type="entry name" value="PyrdxlP-dep_Trfase"/>
</dbReference>
<dbReference type="PANTHER" id="PTHR46383:SF1">
    <property type="entry name" value="ASPARTATE AMINOTRANSFERASE"/>
    <property type="match status" value="1"/>
</dbReference>
<keyword evidence="4" id="KW-0808">Transferase</keyword>
<feature type="domain" description="Aminotransferase class I/classII large" evidence="6">
    <location>
        <begin position="51"/>
        <end position="247"/>
    </location>
</feature>
<comment type="caution">
    <text evidence="7">The sequence shown here is derived from an EMBL/GenBank/DDBJ whole genome shotgun (WGS) entry which is preliminary data.</text>
</comment>
<dbReference type="SUPFAM" id="SSF53383">
    <property type="entry name" value="PLP-dependent transferases"/>
    <property type="match status" value="1"/>
</dbReference>
<evidence type="ECO:0000259" key="6">
    <source>
        <dbReference type="Pfam" id="PF00155"/>
    </source>
</evidence>
<dbReference type="EMBL" id="BARU01035497">
    <property type="protein sequence ID" value="GAH81251.1"/>
    <property type="molecule type" value="Genomic_DNA"/>
</dbReference>
<dbReference type="InterPro" id="IPR004839">
    <property type="entry name" value="Aminotransferase_I/II_large"/>
</dbReference>
<accession>X1IFR2</accession>
<comment type="similarity">
    <text evidence="2">Belongs to the class-I pyridoxal-phosphate-dependent aminotransferase family.</text>
</comment>
<dbReference type="CDD" id="cd00609">
    <property type="entry name" value="AAT_like"/>
    <property type="match status" value="1"/>
</dbReference>
<reference evidence="7" key="1">
    <citation type="journal article" date="2014" name="Front. Microbiol.">
        <title>High frequency of phylogenetically diverse reductive dehalogenase-homologous genes in deep subseafloor sedimentary metagenomes.</title>
        <authorList>
            <person name="Kawai M."/>
            <person name="Futagami T."/>
            <person name="Toyoda A."/>
            <person name="Takaki Y."/>
            <person name="Nishi S."/>
            <person name="Hori S."/>
            <person name="Arai W."/>
            <person name="Tsubouchi T."/>
            <person name="Morono Y."/>
            <person name="Uchiyama I."/>
            <person name="Ito T."/>
            <person name="Fujiyama A."/>
            <person name="Inagaki F."/>
            <person name="Takami H."/>
        </authorList>
    </citation>
    <scope>NUCLEOTIDE SEQUENCE</scope>
    <source>
        <strain evidence="7">Expedition CK06-06</strain>
    </source>
</reference>
<gene>
    <name evidence="7" type="ORF">S03H2_55558</name>
</gene>
<feature type="non-terminal residue" evidence="7">
    <location>
        <position position="1"/>
    </location>
</feature>
<evidence type="ECO:0000256" key="2">
    <source>
        <dbReference type="ARBA" id="ARBA00007441"/>
    </source>
</evidence>
<evidence type="ECO:0000256" key="4">
    <source>
        <dbReference type="ARBA" id="ARBA00022679"/>
    </source>
</evidence>
<sequence>IGYTVPDGDNKLKKLIFKHSILDDLRVLILEKFQDEAGKQGIDFEKYKEDNMQKHVAVTHGGTGALGASVSMFLTNQKKLVLVNQRTWQNHNLIVDMHGGMIWPVPLINEQGQVADPDSILKLCHPVKDKIAAFLFTLINNPDGAVITDPAEQAKLETITRELDVPLILDVAYHKLVFDGKEAQSFSPDILRKTVICGTYSKTRQIPGERLGYVSCLDPRVTRYVYFYNRSHSGCPSVTSQRALIAHFLKYKTAP</sequence>
<keyword evidence="3" id="KW-0032">Aminotransferase</keyword>
<evidence type="ECO:0000313" key="7">
    <source>
        <dbReference type="EMBL" id="GAH81251.1"/>
    </source>
</evidence>
<dbReference type="GO" id="GO:0030170">
    <property type="term" value="F:pyridoxal phosphate binding"/>
    <property type="evidence" value="ECO:0007669"/>
    <property type="project" value="InterPro"/>
</dbReference>
<dbReference type="Gene3D" id="3.40.640.10">
    <property type="entry name" value="Type I PLP-dependent aspartate aminotransferase-like (Major domain)"/>
    <property type="match status" value="1"/>
</dbReference>
<dbReference type="GO" id="GO:0008483">
    <property type="term" value="F:transaminase activity"/>
    <property type="evidence" value="ECO:0007669"/>
    <property type="project" value="UniProtKB-KW"/>
</dbReference>
<evidence type="ECO:0000256" key="3">
    <source>
        <dbReference type="ARBA" id="ARBA00022576"/>
    </source>
</evidence>
<dbReference type="InterPro" id="IPR015421">
    <property type="entry name" value="PyrdxlP-dep_Trfase_major"/>
</dbReference>
<protein>
    <recommendedName>
        <fullName evidence="6">Aminotransferase class I/classII large domain-containing protein</fullName>
    </recommendedName>
</protein>
<dbReference type="AlphaFoldDB" id="X1IFR2"/>
<dbReference type="PANTHER" id="PTHR46383">
    <property type="entry name" value="ASPARTATE AMINOTRANSFERASE"/>
    <property type="match status" value="1"/>
</dbReference>
<comment type="cofactor">
    <cofactor evidence="1">
        <name>pyridoxal 5'-phosphate</name>
        <dbReference type="ChEBI" id="CHEBI:597326"/>
    </cofactor>
</comment>
<dbReference type="Pfam" id="PF00155">
    <property type="entry name" value="Aminotran_1_2"/>
    <property type="match status" value="1"/>
</dbReference>
<dbReference type="InterPro" id="IPR050596">
    <property type="entry name" value="AspAT/PAT-like"/>
</dbReference>